<feature type="transmembrane region" description="Helical" evidence="1">
    <location>
        <begin position="7"/>
        <end position="32"/>
    </location>
</feature>
<comment type="caution">
    <text evidence="2">The sequence shown here is derived from an EMBL/GenBank/DDBJ whole genome shotgun (WGS) entry which is preliminary data.</text>
</comment>
<sequence>MKIYWSFGAVVCLSISGLLISTVVILSLIPVYTPSICQDNILNSLFTIENVAYTLNNITIPNLSESIHININENLNNLNILSLTHITGLGEVPLDIQHFLKLKSTRRRRQISSNNPDESLYKLIGQTLNLTNSGRYVPFTITNHTTTYSLDNSSLELHTSVILRYGVYCLSDCLIDKIGNLTTDLSNTSLTSTLSYQSLYNVELVKVLPPENYSAPSLRILSYEINSADNNISNTQLGAITDKASLTSISDAVNGSLNSSIDYEIEADNNISNTQLGAITDKASLTSISDAVNGSLNSSIDYEIEGASIVQESIDTKLFSLSQKQTFRYILVVIIKFIFQSSCDRHCQKEKLKVIIDDGHVPRPPPIIIRSVKFILPKPTIVIFEKPSSSAQATTTTTTITTAHTGTGETTVTAHTVTGETTITAYTATGETTTAYTATEEITTATGETTTATGETTTAETTIATEETATVTTTEEASTTSNSG</sequence>
<dbReference type="EMBL" id="CAJNOE010000815">
    <property type="protein sequence ID" value="CAF1339037.1"/>
    <property type="molecule type" value="Genomic_DNA"/>
</dbReference>
<reference evidence="2" key="1">
    <citation type="submission" date="2021-02" db="EMBL/GenBank/DDBJ databases">
        <authorList>
            <person name="Nowell W R."/>
        </authorList>
    </citation>
    <scope>NUCLEOTIDE SEQUENCE</scope>
</reference>
<name>A0A815GJD6_9BILA</name>
<accession>A0A815GJD6</accession>
<keyword evidence="1" id="KW-0812">Transmembrane</keyword>
<dbReference type="AlphaFoldDB" id="A0A815GJD6"/>
<organism evidence="2 3">
    <name type="scientific">Adineta steineri</name>
    <dbReference type="NCBI Taxonomy" id="433720"/>
    <lineage>
        <taxon>Eukaryota</taxon>
        <taxon>Metazoa</taxon>
        <taxon>Spiralia</taxon>
        <taxon>Gnathifera</taxon>
        <taxon>Rotifera</taxon>
        <taxon>Eurotatoria</taxon>
        <taxon>Bdelloidea</taxon>
        <taxon>Adinetida</taxon>
        <taxon>Adinetidae</taxon>
        <taxon>Adineta</taxon>
    </lineage>
</organism>
<protein>
    <submittedName>
        <fullName evidence="2">Uncharacterized protein</fullName>
    </submittedName>
</protein>
<evidence type="ECO:0000313" key="2">
    <source>
        <dbReference type="EMBL" id="CAF1339037.1"/>
    </source>
</evidence>
<evidence type="ECO:0000313" key="3">
    <source>
        <dbReference type="Proteomes" id="UP000663860"/>
    </source>
</evidence>
<dbReference type="Proteomes" id="UP000663860">
    <property type="component" value="Unassembled WGS sequence"/>
</dbReference>
<keyword evidence="1" id="KW-1133">Transmembrane helix</keyword>
<proteinExistence type="predicted"/>
<gene>
    <name evidence="2" type="ORF">IZO911_LOCUS36124</name>
</gene>
<keyword evidence="1" id="KW-0472">Membrane</keyword>
<evidence type="ECO:0000256" key="1">
    <source>
        <dbReference type="SAM" id="Phobius"/>
    </source>
</evidence>